<evidence type="ECO:0000256" key="4">
    <source>
        <dbReference type="PROSITE-ProRule" id="PRU00175"/>
    </source>
</evidence>
<dbReference type="Pfam" id="PF13639">
    <property type="entry name" value="zf-RING_2"/>
    <property type="match status" value="1"/>
</dbReference>
<gene>
    <name evidence="7" type="ORF">EGYM00163_LOCUS45134</name>
</gene>
<evidence type="ECO:0000313" key="7">
    <source>
        <dbReference type="EMBL" id="CAE0833838.1"/>
    </source>
</evidence>
<sequence length="403" mass="42205">MSLIDAECPICLEHRDEPVVGPCFHSLCADCAEEWLARKPECPLCAFPMTLAETTILSPNSSFKVRRDEDGSPLPLKPIPTELVSPLNKRDPAETSSPSSSRSIPLSGTPTSRSTQSGPPSSRKNSTGTTMASPRQGQEMGLAFWPSRRHSAGSRCTSEDFPCTPRSVGTPRSMEGGYTPRSASMDALAMFPGGAEEAPYAGSCPTTAKAVQGTEDSNSLVARRGNSALVSALTLSFKDMPMAAPARPHVAADAAGPLTSGTSTPQSHTPRPQRKVSSKRVVREISSLKLDATGSFAAAKPQMPQRRHTGVHDFPCKSGVVVPAARGSIDAGAGSGPLTPLGARGAGVRTVGSGLGLRKLSDTPGAHLAHVKPAQELVPTYSSSWPSVGDRGHRTRQSIPNIS</sequence>
<feature type="region of interest" description="Disordered" evidence="5">
    <location>
        <begin position="151"/>
        <end position="177"/>
    </location>
</feature>
<dbReference type="PROSITE" id="PS00518">
    <property type="entry name" value="ZF_RING_1"/>
    <property type="match status" value="1"/>
</dbReference>
<evidence type="ECO:0000256" key="2">
    <source>
        <dbReference type="ARBA" id="ARBA00022771"/>
    </source>
</evidence>
<dbReference type="Gene3D" id="3.30.40.10">
    <property type="entry name" value="Zinc/RING finger domain, C3HC4 (zinc finger)"/>
    <property type="match status" value="1"/>
</dbReference>
<evidence type="ECO:0000256" key="3">
    <source>
        <dbReference type="ARBA" id="ARBA00022833"/>
    </source>
</evidence>
<protein>
    <recommendedName>
        <fullName evidence="6">RING-type domain-containing protein</fullName>
    </recommendedName>
</protein>
<evidence type="ECO:0000256" key="1">
    <source>
        <dbReference type="ARBA" id="ARBA00022723"/>
    </source>
</evidence>
<feature type="region of interest" description="Disordered" evidence="5">
    <location>
        <begin position="253"/>
        <end position="281"/>
    </location>
</feature>
<feature type="region of interest" description="Disordered" evidence="5">
    <location>
        <begin position="62"/>
        <end position="137"/>
    </location>
</feature>
<dbReference type="InterPro" id="IPR001841">
    <property type="entry name" value="Znf_RING"/>
</dbReference>
<dbReference type="SUPFAM" id="SSF57850">
    <property type="entry name" value="RING/U-box"/>
    <property type="match status" value="1"/>
</dbReference>
<name>A0A7S4GDT2_9EUGL</name>
<dbReference type="EMBL" id="HBJA01131383">
    <property type="protein sequence ID" value="CAE0833838.1"/>
    <property type="molecule type" value="Transcribed_RNA"/>
</dbReference>
<feature type="domain" description="RING-type" evidence="6">
    <location>
        <begin position="8"/>
        <end position="45"/>
    </location>
</feature>
<feature type="compositionally biased region" description="Polar residues" evidence="5">
    <location>
        <begin position="108"/>
        <end position="136"/>
    </location>
</feature>
<feature type="region of interest" description="Disordered" evidence="5">
    <location>
        <begin position="380"/>
        <end position="403"/>
    </location>
</feature>
<keyword evidence="3" id="KW-0862">Zinc</keyword>
<accession>A0A7S4GDT2</accession>
<feature type="compositionally biased region" description="Low complexity" evidence="5">
    <location>
        <begin position="96"/>
        <end position="107"/>
    </location>
</feature>
<dbReference type="PROSITE" id="PS50089">
    <property type="entry name" value="ZF_RING_2"/>
    <property type="match status" value="1"/>
</dbReference>
<feature type="compositionally biased region" description="Polar residues" evidence="5">
    <location>
        <begin position="259"/>
        <end position="270"/>
    </location>
</feature>
<reference evidence="7" key="1">
    <citation type="submission" date="2021-01" db="EMBL/GenBank/DDBJ databases">
        <authorList>
            <person name="Corre E."/>
            <person name="Pelletier E."/>
            <person name="Niang G."/>
            <person name="Scheremetjew M."/>
            <person name="Finn R."/>
            <person name="Kale V."/>
            <person name="Holt S."/>
            <person name="Cochrane G."/>
            <person name="Meng A."/>
            <person name="Brown T."/>
            <person name="Cohen L."/>
        </authorList>
    </citation>
    <scope>NUCLEOTIDE SEQUENCE</scope>
    <source>
        <strain evidence="7">CCMP1594</strain>
    </source>
</reference>
<organism evidence="7">
    <name type="scientific">Eutreptiella gymnastica</name>
    <dbReference type="NCBI Taxonomy" id="73025"/>
    <lineage>
        <taxon>Eukaryota</taxon>
        <taxon>Discoba</taxon>
        <taxon>Euglenozoa</taxon>
        <taxon>Euglenida</taxon>
        <taxon>Spirocuta</taxon>
        <taxon>Euglenophyceae</taxon>
        <taxon>Eutreptiales</taxon>
        <taxon>Eutreptiaceae</taxon>
        <taxon>Eutreptiella</taxon>
    </lineage>
</organism>
<keyword evidence="1" id="KW-0479">Metal-binding</keyword>
<keyword evidence="2 4" id="KW-0863">Zinc-finger</keyword>
<dbReference type="SMART" id="SM00184">
    <property type="entry name" value="RING"/>
    <property type="match status" value="1"/>
</dbReference>
<proteinExistence type="predicted"/>
<evidence type="ECO:0000259" key="6">
    <source>
        <dbReference type="PROSITE" id="PS50089"/>
    </source>
</evidence>
<dbReference type="InterPro" id="IPR013083">
    <property type="entry name" value="Znf_RING/FYVE/PHD"/>
</dbReference>
<dbReference type="GO" id="GO:0008270">
    <property type="term" value="F:zinc ion binding"/>
    <property type="evidence" value="ECO:0007669"/>
    <property type="project" value="UniProtKB-KW"/>
</dbReference>
<feature type="compositionally biased region" description="Basic residues" evidence="5">
    <location>
        <begin position="271"/>
        <end position="280"/>
    </location>
</feature>
<evidence type="ECO:0000256" key="5">
    <source>
        <dbReference type="SAM" id="MobiDB-lite"/>
    </source>
</evidence>
<dbReference type="InterPro" id="IPR017907">
    <property type="entry name" value="Znf_RING_CS"/>
</dbReference>
<dbReference type="AlphaFoldDB" id="A0A7S4GDT2"/>